<organism evidence="3 4">
    <name type="scientific">Brevundimonas nasdae</name>
    <dbReference type="NCBI Taxonomy" id="172043"/>
    <lineage>
        <taxon>Bacteria</taxon>
        <taxon>Pseudomonadati</taxon>
        <taxon>Pseudomonadota</taxon>
        <taxon>Alphaproteobacteria</taxon>
        <taxon>Caulobacterales</taxon>
        <taxon>Caulobacteraceae</taxon>
        <taxon>Brevundimonas</taxon>
    </lineage>
</organism>
<feature type="domain" description="Transposase IS116/IS110/IS902 C-terminal" evidence="2">
    <location>
        <begin position="287"/>
        <end position="370"/>
    </location>
</feature>
<feature type="domain" description="Transposase IS110-like N-terminal" evidence="1">
    <location>
        <begin position="10"/>
        <end position="167"/>
    </location>
</feature>
<dbReference type="Pfam" id="PF01548">
    <property type="entry name" value="DEDD_Tnp_IS110"/>
    <property type="match status" value="1"/>
</dbReference>
<evidence type="ECO:0000313" key="3">
    <source>
        <dbReference type="EMBL" id="QYC12004.1"/>
    </source>
</evidence>
<dbReference type="PANTHER" id="PTHR33055:SF3">
    <property type="entry name" value="PUTATIVE TRANSPOSASE FOR IS117-RELATED"/>
    <property type="match status" value="1"/>
</dbReference>
<evidence type="ECO:0000259" key="1">
    <source>
        <dbReference type="Pfam" id="PF01548"/>
    </source>
</evidence>
<keyword evidence="4" id="KW-1185">Reference proteome</keyword>
<protein>
    <submittedName>
        <fullName evidence="3">IS110 family transposase</fullName>
    </submittedName>
</protein>
<reference evidence="3 4" key="1">
    <citation type="submission" date="2021-07" db="EMBL/GenBank/DDBJ databases">
        <title>Isolation and characterization of bacteria from a gold mining with a capacity of golden bioaccumulation.</title>
        <authorList>
            <person name="Yang X.J."/>
        </authorList>
    </citation>
    <scope>NUCLEOTIDE SEQUENCE [LARGE SCALE GENOMIC DNA]</scope>
    <source>
        <strain evidence="3 4">Au29</strain>
    </source>
</reference>
<evidence type="ECO:0000313" key="4">
    <source>
        <dbReference type="Proteomes" id="UP000824334"/>
    </source>
</evidence>
<dbReference type="InterPro" id="IPR047650">
    <property type="entry name" value="Transpos_IS110"/>
</dbReference>
<dbReference type="PANTHER" id="PTHR33055">
    <property type="entry name" value="TRANSPOSASE FOR INSERTION SEQUENCE ELEMENT IS1111A"/>
    <property type="match status" value="1"/>
</dbReference>
<dbReference type="InterPro" id="IPR002525">
    <property type="entry name" value="Transp_IS110-like_N"/>
</dbReference>
<name>A0ABX8TLV0_9CAUL</name>
<sequence>MMTDGIATYVGVDWASVTHYAFALDPEGGKLGYKGFVHSGDGLAELVEWIRRTAAVEPGRVAIGIEVPHGPVVESLMEAGFQVYALNPKQLDRFRDRFTVAGAKDDRRDALVLADALRTDRQAYRLLEPMHPTIIELREWSRMTEDLSAERNRLANRFRHQLWRYFPQVIDLAEDWASLWILDLWDLIPTPARARTVRPETVAKLLKRTKVRRWTADTLLEQLRSTPLIVAPGVADACVAHCRVILQRLRLVIDQLRTALKHLDRLSAAVAAIPSTDPTPPRHHDPEILQSIPGVGPIVLAALLSEAHDAVVRRDAQALRGLSGVAPVTRRSGKQTLVIMRQSCPRRLRTAVYHWARVAVMRDFNCRNRYAALRKRGHSHARALRSIGSRLIGVACAMLSTGELFDAARQPQQASA</sequence>
<dbReference type="NCBIfam" id="NF033542">
    <property type="entry name" value="transpos_IS110"/>
    <property type="match status" value="1"/>
</dbReference>
<evidence type="ECO:0000259" key="2">
    <source>
        <dbReference type="Pfam" id="PF02371"/>
    </source>
</evidence>
<dbReference type="Pfam" id="PF02371">
    <property type="entry name" value="Transposase_20"/>
    <property type="match status" value="1"/>
</dbReference>
<proteinExistence type="predicted"/>
<dbReference type="InterPro" id="IPR003346">
    <property type="entry name" value="Transposase_20"/>
</dbReference>
<gene>
    <name evidence="3" type="ORF">KWG56_08735</name>
</gene>
<accession>A0ABX8TLV0</accession>
<dbReference type="EMBL" id="CP080034">
    <property type="protein sequence ID" value="QYC12004.1"/>
    <property type="molecule type" value="Genomic_DNA"/>
</dbReference>
<dbReference type="Proteomes" id="UP000824334">
    <property type="component" value="Chromosome"/>
</dbReference>